<name>A0ABP9CSY1_9ACTN</name>
<accession>A0ABP9CSY1</accession>
<proteinExistence type="predicted"/>
<evidence type="ECO:0000313" key="2">
    <source>
        <dbReference type="Proteomes" id="UP001500839"/>
    </source>
</evidence>
<dbReference type="RefSeq" id="WP_182347007.1">
    <property type="nucleotide sequence ID" value="NZ_BAABKQ010000001.1"/>
</dbReference>
<reference evidence="2" key="1">
    <citation type="journal article" date="2019" name="Int. J. Syst. Evol. Microbiol.">
        <title>The Global Catalogue of Microorganisms (GCM) 10K type strain sequencing project: providing services to taxonomists for standard genome sequencing and annotation.</title>
        <authorList>
            <consortium name="The Broad Institute Genomics Platform"/>
            <consortium name="The Broad Institute Genome Sequencing Center for Infectious Disease"/>
            <person name="Wu L."/>
            <person name="Ma J."/>
        </authorList>
    </citation>
    <scope>NUCLEOTIDE SEQUENCE [LARGE SCALE GENOMIC DNA]</scope>
    <source>
        <strain evidence="2">JCM 18542</strain>
    </source>
</reference>
<organism evidence="1 2">
    <name type="scientific">Tomitella cavernea</name>
    <dbReference type="NCBI Taxonomy" id="1387982"/>
    <lineage>
        <taxon>Bacteria</taxon>
        <taxon>Bacillati</taxon>
        <taxon>Actinomycetota</taxon>
        <taxon>Actinomycetes</taxon>
        <taxon>Mycobacteriales</taxon>
        <taxon>Tomitella</taxon>
    </lineage>
</organism>
<protein>
    <submittedName>
        <fullName evidence="1">DUF3052 domain-containing protein</fullName>
    </submittedName>
</protein>
<gene>
    <name evidence="1" type="ORF">GCM10023353_26600</name>
</gene>
<dbReference type="Pfam" id="PF11253">
    <property type="entry name" value="DUF3052"/>
    <property type="match status" value="1"/>
</dbReference>
<dbReference type="InterPro" id="IPR021412">
    <property type="entry name" value="DUF3052"/>
</dbReference>
<dbReference type="EMBL" id="BAABKQ010000001">
    <property type="protein sequence ID" value="GAA4818246.1"/>
    <property type="molecule type" value="Genomic_DNA"/>
</dbReference>
<dbReference type="Proteomes" id="UP001500839">
    <property type="component" value="Unassembled WGS sequence"/>
</dbReference>
<evidence type="ECO:0000313" key="1">
    <source>
        <dbReference type="EMBL" id="GAA4818246.1"/>
    </source>
</evidence>
<sequence length="142" mass="15404">MTTVVAADAQNYPQMLGIDADTVVQEVGWDDDTDDVVREAIESVIGGEMEDVDTDEVVDVVLLWWREGDGDLVDELMDIISPLSEEGFVWVLTPKTGSDGHVEPSEIAESAPTAGLMQTSSIKLGAWTASRLVQPTSRAIKR</sequence>
<comment type="caution">
    <text evidence="1">The sequence shown here is derived from an EMBL/GenBank/DDBJ whole genome shotgun (WGS) entry which is preliminary data.</text>
</comment>
<keyword evidence="2" id="KW-1185">Reference proteome</keyword>